<organism evidence="4 5">
    <name type="scientific">Fulvitalea axinellae</name>
    <dbReference type="NCBI Taxonomy" id="1182444"/>
    <lineage>
        <taxon>Bacteria</taxon>
        <taxon>Pseudomonadati</taxon>
        <taxon>Bacteroidota</taxon>
        <taxon>Cytophagia</taxon>
        <taxon>Cytophagales</taxon>
        <taxon>Persicobacteraceae</taxon>
        <taxon>Fulvitalea</taxon>
    </lineage>
</organism>
<dbReference type="GO" id="GO:0019288">
    <property type="term" value="P:isopentenyl diphosphate biosynthetic process, methylerythritol 4-phosphate pathway"/>
    <property type="evidence" value="ECO:0007669"/>
    <property type="project" value="UniProtKB-UniRule"/>
</dbReference>
<feature type="site" description="Positions MEP for the nucleophilic attack" evidence="3">
    <location>
        <position position="206"/>
    </location>
</feature>
<evidence type="ECO:0000313" key="5">
    <source>
        <dbReference type="Proteomes" id="UP001348817"/>
    </source>
</evidence>
<dbReference type="SUPFAM" id="SSF53448">
    <property type="entry name" value="Nucleotide-diphospho-sugar transferases"/>
    <property type="match status" value="1"/>
</dbReference>
<keyword evidence="5" id="KW-1185">Reference proteome</keyword>
<keyword evidence="2 3" id="KW-0548">Nucleotidyltransferase</keyword>
<evidence type="ECO:0000313" key="4">
    <source>
        <dbReference type="EMBL" id="BDD10754.1"/>
    </source>
</evidence>
<dbReference type="InterPro" id="IPR001228">
    <property type="entry name" value="IspD"/>
</dbReference>
<dbReference type="HAMAP" id="MF_00108">
    <property type="entry name" value="IspD"/>
    <property type="match status" value="1"/>
</dbReference>
<dbReference type="FunFam" id="3.90.550.10:FF:000003">
    <property type="entry name" value="2-C-methyl-D-erythritol 4-phosphate cytidylyltransferase"/>
    <property type="match status" value="1"/>
</dbReference>
<comment type="function">
    <text evidence="3">Catalyzes the formation of 4-diphosphocytidyl-2-C-methyl-D-erythritol from CTP and 2-C-methyl-D-erythritol 4-phosphate (MEP).</text>
</comment>
<dbReference type="Gene3D" id="3.90.550.10">
    <property type="entry name" value="Spore Coat Polysaccharide Biosynthesis Protein SpsA, Chain A"/>
    <property type="match status" value="1"/>
</dbReference>
<dbReference type="CDD" id="cd02516">
    <property type="entry name" value="CDP-ME_synthetase"/>
    <property type="match status" value="1"/>
</dbReference>
<feature type="site" description="Transition state stabilizer" evidence="3">
    <location>
        <position position="15"/>
    </location>
</feature>
<reference evidence="4 5" key="1">
    <citation type="submission" date="2021-12" db="EMBL/GenBank/DDBJ databases">
        <title>Genome sequencing of bacteria with rrn-lacking chromosome and rrn-plasmid.</title>
        <authorList>
            <person name="Anda M."/>
            <person name="Iwasaki W."/>
        </authorList>
    </citation>
    <scope>NUCLEOTIDE SEQUENCE [LARGE SCALE GENOMIC DNA]</scope>
    <source>
        <strain evidence="4 5">DSM 100852</strain>
    </source>
</reference>
<keyword evidence="3" id="KW-0414">Isoprene biosynthesis</keyword>
<comment type="catalytic activity">
    <reaction evidence="3">
        <text>2-C-methyl-D-erythritol 4-phosphate + CTP + H(+) = 4-CDP-2-C-methyl-D-erythritol + diphosphate</text>
        <dbReference type="Rhea" id="RHEA:13429"/>
        <dbReference type="ChEBI" id="CHEBI:15378"/>
        <dbReference type="ChEBI" id="CHEBI:33019"/>
        <dbReference type="ChEBI" id="CHEBI:37563"/>
        <dbReference type="ChEBI" id="CHEBI:57823"/>
        <dbReference type="ChEBI" id="CHEBI:58262"/>
        <dbReference type="EC" id="2.7.7.60"/>
    </reaction>
</comment>
<dbReference type="EC" id="2.7.7.60" evidence="3"/>
<name>A0AAU9CEZ4_9BACT</name>
<dbReference type="GO" id="GO:0050518">
    <property type="term" value="F:2-C-methyl-D-erythritol 4-phosphate cytidylyltransferase activity"/>
    <property type="evidence" value="ECO:0007669"/>
    <property type="project" value="UniProtKB-UniRule"/>
</dbReference>
<dbReference type="Pfam" id="PF01128">
    <property type="entry name" value="IspD"/>
    <property type="match status" value="1"/>
</dbReference>
<dbReference type="InterPro" id="IPR034683">
    <property type="entry name" value="IspD/TarI"/>
</dbReference>
<gene>
    <name evidence="3 4" type="primary">ispD</name>
    <name evidence="4" type="ORF">FUAX_31860</name>
</gene>
<dbReference type="PANTHER" id="PTHR32125:SF4">
    <property type="entry name" value="2-C-METHYL-D-ERYTHRITOL 4-PHOSPHATE CYTIDYLYLTRANSFERASE, CHLOROPLASTIC"/>
    <property type="match status" value="1"/>
</dbReference>
<dbReference type="AlphaFoldDB" id="A0AAU9CEZ4"/>
<proteinExistence type="inferred from homology"/>
<dbReference type="NCBIfam" id="TIGR00453">
    <property type="entry name" value="ispD"/>
    <property type="match status" value="1"/>
</dbReference>
<protein>
    <recommendedName>
        <fullName evidence="3">2-C-methyl-D-erythritol 4-phosphate cytidylyltransferase</fullName>
        <ecNumber evidence="3">2.7.7.60</ecNumber>
    </recommendedName>
    <alternativeName>
        <fullName evidence="3">4-diphosphocytidyl-2C-methyl-D-erythritol synthase</fullName>
    </alternativeName>
    <alternativeName>
        <fullName evidence="3">MEP cytidylyltransferase</fullName>
        <shortName evidence="3">MCT</shortName>
    </alternativeName>
</protein>
<dbReference type="RefSeq" id="WP_338392290.1">
    <property type="nucleotide sequence ID" value="NZ_AP025314.1"/>
</dbReference>
<accession>A0AAU9CEZ4</accession>
<dbReference type="PANTHER" id="PTHR32125">
    <property type="entry name" value="2-C-METHYL-D-ERYTHRITOL 4-PHOSPHATE CYTIDYLYLTRANSFERASE, CHLOROPLASTIC"/>
    <property type="match status" value="1"/>
</dbReference>
<comment type="similarity">
    <text evidence="3">Belongs to the IspD/TarI cytidylyltransferase family. IspD subfamily.</text>
</comment>
<dbReference type="InterPro" id="IPR050088">
    <property type="entry name" value="IspD/TarI_cytidylyltransf_bact"/>
</dbReference>
<sequence>MKRYALIVAGGSGSRMGSALPKQFLEVGGIPILMRTIDAFANMKDVPEIILALPENQIDFWRELIEKHNFQTSHTVVKGGASRFQSVKNGLDKLQGGGLVAVHDGVRPFTPANVLDEAYKTAEKTGSAVVAVELKDSIREIDGDGNSEAKDRAQYRLVQTPQVFGLKNLKDAYAQPEQSRFTDDASVFEAFGGKITLTQGAYENIKITTPEDMVFAEAFVKSL</sequence>
<dbReference type="Proteomes" id="UP001348817">
    <property type="component" value="Chromosome"/>
</dbReference>
<feature type="site" description="Transition state stabilizer" evidence="3">
    <location>
        <position position="22"/>
    </location>
</feature>
<feature type="site" description="Positions MEP for the nucleophilic attack" evidence="3">
    <location>
        <position position="152"/>
    </location>
</feature>
<keyword evidence="1 3" id="KW-0808">Transferase</keyword>
<dbReference type="NCBIfam" id="NF001186">
    <property type="entry name" value="PRK00155.2-3"/>
    <property type="match status" value="1"/>
</dbReference>
<evidence type="ECO:0000256" key="2">
    <source>
        <dbReference type="ARBA" id="ARBA00022695"/>
    </source>
</evidence>
<comment type="pathway">
    <text evidence="3">Isoprenoid biosynthesis; isopentenyl diphosphate biosynthesis via DXP pathway; isopentenyl diphosphate from 1-deoxy-D-xylulose 5-phosphate: step 2/6.</text>
</comment>
<dbReference type="InterPro" id="IPR029044">
    <property type="entry name" value="Nucleotide-diphossugar_trans"/>
</dbReference>
<dbReference type="KEGG" id="fax:FUAX_31860"/>
<evidence type="ECO:0000256" key="1">
    <source>
        <dbReference type="ARBA" id="ARBA00022679"/>
    </source>
</evidence>
<dbReference type="EMBL" id="AP025314">
    <property type="protein sequence ID" value="BDD10754.1"/>
    <property type="molecule type" value="Genomic_DNA"/>
</dbReference>
<evidence type="ECO:0000256" key="3">
    <source>
        <dbReference type="HAMAP-Rule" id="MF_00108"/>
    </source>
</evidence>